<dbReference type="Proteomes" id="UP000479710">
    <property type="component" value="Unassembled WGS sequence"/>
</dbReference>
<name>A0A6G1E9Z4_9ORYZ</name>
<accession>A0A6G1E9Z4</accession>
<dbReference type="EMBL" id="SPHZ02000004">
    <property type="protein sequence ID" value="KAF0921557.1"/>
    <property type="molecule type" value="Genomic_DNA"/>
</dbReference>
<reference evidence="2 3" key="1">
    <citation type="submission" date="2019-11" db="EMBL/GenBank/DDBJ databases">
        <title>Whole genome sequence of Oryza granulata.</title>
        <authorList>
            <person name="Li W."/>
        </authorList>
    </citation>
    <scope>NUCLEOTIDE SEQUENCE [LARGE SCALE GENOMIC DNA]</scope>
    <source>
        <strain evidence="3">cv. Menghai</strain>
        <tissue evidence="2">Leaf</tissue>
    </source>
</reference>
<keyword evidence="3" id="KW-1185">Reference proteome</keyword>
<evidence type="ECO:0000313" key="2">
    <source>
        <dbReference type="EMBL" id="KAF0921557.1"/>
    </source>
</evidence>
<proteinExistence type="predicted"/>
<feature type="compositionally biased region" description="Low complexity" evidence="1">
    <location>
        <begin position="102"/>
        <end position="114"/>
    </location>
</feature>
<organism evidence="2 3">
    <name type="scientific">Oryza meyeriana var. granulata</name>
    <dbReference type="NCBI Taxonomy" id="110450"/>
    <lineage>
        <taxon>Eukaryota</taxon>
        <taxon>Viridiplantae</taxon>
        <taxon>Streptophyta</taxon>
        <taxon>Embryophyta</taxon>
        <taxon>Tracheophyta</taxon>
        <taxon>Spermatophyta</taxon>
        <taxon>Magnoliopsida</taxon>
        <taxon>Liliopsida</taxon>
        <taxon>Poales</taxon>
        <taxon>Poaceae</taxon>
        <taxon>BOP clade</taxon>
        <taxon>Oryzoideae</taxon>
        <taxon>Oryzeae</taxon>
        <taxon>Oryzinae</taxon>
        <taxon>Oryza</taxon>
        <taxon>Oryza meyeriana</taxon>
    </lineage>
</organism>
<dbReference type="AlphaFoldDB" id="A0A6G1E9Z4"/>
<protein>
    <submittedName>
        <fullName evidence="2">Uncharacterized protein</fullName>
    </submittedName>
</protein>
<evidence type="ECO:0000313" key="3">
    <source>
        <dbReference type="Proteomes" id="UP000479710"/>
    </source>
</evidence>
<gene>
    <name evidence="2" type="ORF">E2562_009298</name>
</gene>
<evidence type="ECO:0000256" key="1">
    <source>
        <dbReference type="SAM" id="MobiDB-lite"/>
    </source>
</evidence>
<comment type="caution">
    <text evidence="2">The sequence shown here is derived from an EMBL/GenBank/DDBJ whole genome shotgun (WGS) entry which is preliminary data.</text>
</comment>
<feature type="compositionally biased region" description="Polar residues" evidence="1">
    <location>
        <begin position="24"/>
        <end position="33"/>
    </location>
</feature>
<sequence>MKKVLPNSGRKTVVEHVQREKSDLMQSRLTQPSPLHCPPAPPADPHDPALLALVSGGRHLLRHTVLLADWTLRPRPSLRSSTPCLLTSSAELCHCPHGPAGLSTSTSPPCSSAPTLPPSLSAPPSRHTRTAAPVLTGKT</sequence>
<feature type="region of interest" description="Disordered" evidence="1">
    <location>
        <begin position="101"/>
        <end position="139"/>
    </location>
</feature>
<feature type="region of interest" description="Disordered" evidence="1">
    <location>
        <begin position="20"/>
        <end position="48"/>
    </location>
</feature>